<protein>
    <submittedName>
        <fullName evidence="1">Uncharacterized protein</fullName>
    </submittedName>
</protein>
<dbReference type="Proteomes" id="UP000250242">
    <property type="component" value="Unassembled WGS sequence"/>
</dbReference>
<sequence>MLTLSACSTYTSYTRPPLPGNLMSCTDPQPPAGNHFDDVAVALADAVTRYYECKVKHEAVVGLWK</sequence>
<gene>
    <name evidence="1" type="ORF">NCTC11009_01405</name>
</gene>
<evidence type="ECO:0000313" key="1">
    <source>
        <dbReference type="EMBL" id="SPY08183.1"/>
    </source>
</evidence>
<reference evidence="1 2" key="1">
    <citation type="submission" date="2018-06" db="EMBL/GenBank/DDBJ databases">
        <authorList>
            <consortium name="Pathogen Informatics"/>
            <person name="Doyle S."/>
        </authorList>
    </citation>
    <scope>NUCLEOTIDE SEQUENCE [LARGE SCALE GENOMIC DNA]</scope>
    <source>
        <strain evidence="1 2">NCTC11009</strain>
    </source>
</reference>
<organism evidence="1 2">
    <name type="scientific">Oligella urethralis</name>
    <dbReference type="NCBI Taxonomy" id="90245"/>
    <lineage>
        <taxon>Bacteria</taxon>
        <taxon>Pseudomonadati</taxon>
        <taxon>Pseudomonadota</taxon>
        <taxon>Betaproteobacteria</taxon>
        <taxon>Burkholderiales</taxon>
        <taxon>Alcaligenaceae</taxon>
        <taxon>Oligella</taxon>
    </lineage>
</organism>
<dbReference type="EMBL" id="UATH01000001">
    <property type="protein sequence ID" value="SPY08183.1"/>
    <property type="molecule type" value="Genomic_DNA"/>
</dbReference>
<dbReference type="AlphaFoldDB" id="A0A2X1UWT2"/>
<accession>A0A2X1UWT2</accession>
<proteinExistence type="predicted"/>
<evidence type="ECO:0000313" key="2">
    <source>
        <dbReference type="Proteomes" id="UP000250242"/>
    </source>
</evidence>
<name>A0A2X1UWT2_9BURK</name>